<evidence type="ECO:0000313" key="4">
    <source>
        <dbReference type="Proteomes" id="UP001165652"/>
    </source>
</evidence>
<dbReference type="Pfam" id="PF03401">
    <property type="entry name" value="TctC"/>
    <property type="match status" value="1"/>
</dbReference>
<comment type="similarity">
    <text evidence="1">Belongs to the UPF0065 (bug) family.</text>
</comment>
<name>A0ABT5J918_RHOTP</name>
<dbReference type="Proteomes" id="UP001165652">
    <property type="component" value="Unassembled WGS sequence"/>
</dbReference>
<dbReference type="RefSeq" id="WP_272776981.1">
    <property type="nucleotide sequence ID" value="NZ_JAQQLI010000013.1"/>
</dbReference>
<evidence type="ECO:0000256" key="2">
    <source>
        <dbReference type="SAM" id="SignalP"/>
    </source>
</evidence>
<dbReference type="PIRSF" id="PIRSF017082">
    <property type="entry name" value="YflP"/>
    <property type="match status" value="1"/>
</dbReference>
<dbReference type="CDD" id="cd07012">
    <property type="entry name" value="PBP2_Bug_TTT"/>
    <property type="match status" value="1"/>
</dbReference>
<evidence type="ECO:0000256" key="1">
    <source>
        <dbReference type="ARBA" id="ARBA00006987"/>
    </source>
</evidence>
<accession>A0ABT5J918</accession>
<dbReference type="PANTHER" id="PTHR42928">
    <property type="entry name" value="TRICARBOXYLATE-BINDING PROTEIN"/>
    <property type="match status" value="1"/>
</dbReference>
<dbReference type="Gene3D" id="3.40.190.10">
    <property type="entry name" value="Periplasmic binding protein-like II"/>
    <property type="match status" value="1"/>
</dbReference>
<dbReference type="Gene3D" id="3.40.190.150">
    <property type="entry name" value="Bordetella uptake gene, domain 1"/>
    <property type="match status" value="1"/>
</dbReference>
<dbReference type="InterPro" id="IPR006311">
    <property type="entry name" value="TAT_signal"/>
</dbReference>
<gene>
    <name evidence="3" type="ORF">PQJ73_10620</name>
</gene>
<reference evidence="3" key="1">
    <citation type="journal article" date="2023" name="Microbiol Resour">
        <title>Genome Sequences of Rhodoplanes serenus and Two Thermotolerant Strains, Rhodoplanes tepidamans and 'Rhodoplanes cryptolactis,' Further Refine the Genus.</title>
        <authorList>
            <person name="Rayyan A.A."/>
            <person name="Kyndt J.A."/>
        </authorList>
    </citation>
    <scope>NUCLEOTIDE SEQUENCE</scope>
    <source>
        <strain evidence="3">DSM 9987</strain>
    </source>
</reference>
<organism evidence="3 4">
    <name type="scientific">Rhodoplanes tepidamans</name>
    <name type="common">Rhodoplanes cryptolactis</name>
    <dbReference type="NCBI Taxonomy" id="200616"/>
    <lineage>
        <taxon>Bacteria</taxon>
        <taxon>Pseudomonadati</taxon>
        <taxon>Pseudomonadota</taxon>
        <taxon>Alphaproteobacteria</taxon>
        <taxon>Hyphomicrobiales</taxon>
        <taxon>Nitrobacteraceae</taxon>
        <taxon>Rhodoplanes</taxon>
    </lineage>
</organism>
<protein>
    <submittedName>
        <fullName evidence="3">Tripartite tricarboxylate transporter substrate binding protein</fullName>
    </submittedName>
</protein>
<proteinExistence type="inferred from homology"/>
<dbReference type="EMBL" id="JAQQLI010000013">
    <property type="protein sequence ID" value="MDC7786135.1"/>
    <property type="molecule type" value="Genomic_DNA"/>
</dbReference>
<comment type="caution">
    <text evidence="3">The sequence shown here is derived from an EMBL/GenBank/DDBJ whole genome shotgun (WGS) entry which is preliminary data.</text>
</comment>
<sequence>MIDTTRRRLLIGGAAGLAAASFPAPAVHAQAAWPKERPIKIVVPFPAGAANDAMGRLAGQRLQDKLGATVVVENRPGGSAVIGTTAVLHSPPDGYTLLASAFNHIVLNMVVGGVTFDPQKDFEVVGRTAKAPLVMVMAPGRPEKSIAEVIAAAKAQPDKWTFAVAALGAPSHLAAIDFLARAGLTMTISPYRGTAPALTDVMGGHVQLLIDSSFALLPSARDGKVKALGIASLERSKLAPEIPTIAESGMPGFQWQSWYGIWAPKGTPLAIREQINAVMREAMADPEVQKRLESTLLEPVVETIDETKSYIARDVPRLAALLKSVNFQPQ</sequence>
<dbReference type="SUPFAM" id="SSF53850">
    <property type="entry name" value="Periplasmic binding protein-like II"/>
    <property type="match status" value="1"/>
</dbReference>
<reference evidence="3" key="2">
    <citation type="submission" date="2023-02" db="EMBL/GenBank/DDBJ databases">
        <authorList>
            <person name="Rayyan A."/>
            <person name="Meyer T."/>
            <person name="Kyndt J.A."/>
        </authorList>
    </citation>
    <scope>NUCLEOTIDE SEQUENCE</scope>
    <source>
        <strain evidence="3">DSM 9987</strain>
    </source>
</reference>
<keyword evidence="4" id="KW-1185">Reference proteome</keyword>
<dbReference type="InterPro" id="IPR005064">
    <property type="entry name" value="BUG"/>
</dbReference>
<feature type="chain" id="PRO_5046941130" evidence="2">
    <location>
        <begin position="30"/>
        <end position="330"/>
    </location>
</feature>
<evidence type="ECO:0000313" key="3">
    <source>
        <dbReference type="EMBL" id="MDC7786135.1"/>
    </source>
</evidence>
<keyword evidence="2" id="KW-0732">Signal</keyword>
<dbReference type="PROSITE" id="PS51318">
    <property type="entry name" value="TAT"/>
    <property type="match status" value="1"/>
</dbReference>
<dbReference type="PANTHER" id="PTHR42928:SF5">
    <property type="entry name" value="BLR1237 PROTEIN"/>
    <property type="match status" value="1"/>
</dbReference>
<feature type="signal peptide" evidence="2">
    <location>
        <begin position="1"/>
        <end position="29"/>
    </location>
</feature>
<dbReference type="InterPro" id="IPR042100">
    <property type="entry name" value="Bug_dom1"/>
</dbReference>